<dbReference type="Gene3D" id="3.10.450.50">
    <property type="match status" value="1"/>
</dbReference>
<evidence type="ECO:0000256" key="2">
    <source>
        <dbReference type="SAM" id="SignalP"/>
    </source>
</evidence>
<sequence>MKTIIPILVSLMFIGSTQSLFAQDASLEKARQEVQKLTEKEQQAFSNGNCEVVLDLMSENITFYANGNPSPPREMIRKFCEKVPRPFKTPEQETLKYYPLNSETVYVVRTMEYTKNANTRIKEIVTKIWNMENGAWKIVHLHSTVKEIPLG</sequence>
<name>A0A4S3M522_9FLAO</name>
<organism evidence="4 5">
    <name type="scientific">Robertkochia marina</name>
    <dbReference type="NCBI Taxonomy" id="1227945"/>
    <lineage>
        <taxon>Bacteria</taxon>
        <taxon>Pseudomonadati</taxon>
        <taxon>Bacteroidota</taxon>
        <taxon>Flavobacteriia</taxon>
        <taxon>Flavobacteriales</taxon>
        <taxon>Flavobacteriaceae</taxon>
        <taxon>Robertkochia</taxon>
    </lineage>
</organism>
<dbReference type="InterPro" id="IPR032710">
    <property type="entry name" value="NTF2-like_dom_sf"/>
</dbReference>
<evidence type="ECO:0000313" key="4">
    <source>
        <dbReference type="EMBL" id="THD69809.1"/>
    </source>
</evidence>
<dbReference type="GO" id="GO:0004683">
    <property type="term" value="F:calcium/calmodulin-dependent protein kinase activity"/>
    <property type="evidence" value="ECO:0007669"/>
    <property type="project" value="InterPro"/>
</dbReference>
<dbReference type="EMBL" id="SSMC01000001">
    <property type="protein sequence ID" value="THD69809.1"/>
    <property type="molecule type" value="Genomic_DNA"/>
</dbReference>
<reference evidence="4 5" key="1">
    <citation type="submission" date="2019-04" db="EMBL/GenBank/DDBJ databases">
        <title>Draft genome sequence of Robertkochia marina CC-AMO-30D.</title>
        <authorList>
            <person name="Hameed A."/>
            <person name="Lin S.-Y."/>
            <person name="Shahina M."/>
            <person name="Lai W.-A."/>
            <person name="Young C.-C."/>
        </authorList>
    </citation>
    <scope>NUCLEOTIDE SEQUENCE [LARGE SCALE GENOMIC DNA]</scope>
    <source>
        <strain evidence="4 5">CC-AMO-30D</strain>
    </source>
</reference>
<dbReference type="GO" id="GO:0005516">
    <property type="term" value="F:calmodulin binding"/>
    <property type="evidence" value="ECO:0007669"/>
    <property type="project" value="InterPro"/>
</dbReference>
<dbReference type="RefSeq" id="WP_136335300.1">
    <property type="nucleotide sequence ID" value="NZ_QXMP01000002.1"/>
</dbReference>
<dbReference type="Proteomes" id="UP000305939">
    <property type="component" value="Unassembled WGS sequence"/>
</dbReference>
<dbReference type="AlphaFoldDB" id="A0A4S3M522"/>
<dbReference type="Pfam" id="PF08332">
    <property type="entry name" value="CaMKII_AD"/>
    <property type="match status" value="1"/>
</dbReference>
<dbReference type="OrthoDB" id="1442797at2"/>
<evidence type="ECO:0000313" key="5">
    <source>
        <dbReference type="Proteomes" id="UP000305939"/>
    </source>
</evidence>
<accession>A0A4S3M522</accession>
<protein>
    <recommendedName>
        <fullName evidence="3">Calcium/calmodulin-dependent protein kinase II association-domain domain-containing protein</fullName>
    </recommendedName>
</protein>
<proteinExistence type="predicted"/>
<keyword evidence="1" id="KW-0175">Coiled coil</keyword>
<dbReference type="SUPFAM" id="SSF54427">
    <property type="entry name" value="NTF2-like"/>
    <property type="match status" value="1"/>
</dbReference>
<feature type="chain" id="PRO_5020490322" description="Calcium/calmodulin-dependent protein kinase II association-domain domain-containing protein" evidence="2">
    <location>
        <begin position="23"/>
        <end position="151"/>
    </location>
</feature>
<feature type="signal peptide" evidence="2">
    <location>
        <begin position="1"/>
        <end position="22"/>
    </location>
</feature>
<keyword evidence="5" id="KW-1185">Reference proteome</keyword>
<gene>
    <name evidence="4" type="ORF">E7Z59_05640</name>
</gene>
<feature type="domain" description="Calcium/calmodulin-dependent protein kinase II association-domain" evidence="3">
    <location>
        <begin position="31"/>
        <end position="144"/>
    </location>
</feature>
<feature type="coiled-coil region" evidence="1">
    <location>
        <begin position="20"/>
        <end position="47"/>
    </location>
</feature>
<keyword evidence="2" id="KW-0732">Signal</keyword>
<comment type="caution">
    <text evidence="4">The sequence shown here is derived from an EMBL/GenBank/DDBJ whole genome shotgun (WGS) entry which is preliminary data.</text>
</comment>
<dbReference type="InterPro" id="IPR013543">
    <property type="entry name" value="Ca/CaM-dep_prot_kinase-assoc"/>
</dbReference>
<evidence type="ECO:0000259" key="3">
    <source>
        <dbReference type="Pfam" id="PF08332"/>
    </source>
</evidence>
<evidence type="ECO:0000256" key="1">
    <source>
        <dbReference type="SAM" id="Coils"/>
    </source>
</evidence>